<dbReference type="Proteomes" id="UP000327044">
    <property type="component" value="Unassembled WGS sequence"/>
</dbReference>
<dbReference type="AlphaFoldDB" id="A0A5N3ZYW6"/>
<keyword evidence="2" id="KW-1185">Reference proteome</keyword>
<dbReference type="EMBL" id="VVIM01001595">
    <property type="protein sequence ID" value="KAB0790254.1"/>
    <property type="molecule type" value="Genomic_DNA"/>
</dbReference>
<reference evidence="1 2" key="1">
    <citation type="journal article" date="2018" name="Elife">
        <title>Firefly genomes illuminate parallel origins of bioluminescence in beetles.</title>
        <authorList>
            <person name="Fallon T.R."/>
            <person name="Lower S.E."/>
            <person name="Chang C.H."/>
            <person name="Bessho-Uehara M."/>
            <person name="Martin G.J."/>
            <person name="Bewick A.J."/>
            <person name="Behringer M."/>
            <person name="Debat H.J."/>
            <person name="Wong I."/>
            <person name="Day J.C."/>
            <person name="Suvorov A."/>
            <person name="Silva C.J."/>
            <person name="Stanger-Hall K.F."/>
            <person name="Hall D.W."/>
            <person name="Schmitz R.J."/>
            <person name="Nelson D.R."/>
            <person name="Lewis S.M."/>
            <person name="Shigenobu S."/>
            <person name="Bybee S.M."/>
            <person name="Larracuente A.M."/>
            <person name="Oba Y."/>
            <person name="Weng J.K."/>
        </authorList>
    </citation>
    <scope>NUCLEOTIDE SEQUENCE [LARGE SCALE GENOMIC DNA]</scope>
    <source>
        <strain evidence="1">1611_PpyrPB1</strain>
        <tissue evidence="1">Whole body</tissue>
    </source>
</reference>
<gene>
    <name evidence="1" type="ORF">PPYR_15410</name>
</gene>
<protein>
    <submittedName>
        <fullName evidence="1">Uncharacterized protein</fullName>
    </submittedName>
</protein>
<sequence>PVFESVIEDDDAKTGVSKSRVPETYKSDIRYVTRSGRKIKTPSKYSEFYRI</sequence>
<feature type="non-terminal residue" evidence="1">
    <location>
        <position position="1"/>
    </location>
</feature>
<comment type="caution">
    <text evidence="1">The sequence shown here is derived from an EMBL/GenBank/DDBJ whole genome shotgun (WGS) entry which is preliminary data.</text>
</comment>
<evidence type="ECO:0000313" key="1">
    <source>
        <dbReference type="EMBL" id="KAB0790254.1"/>
    </source>
</evidence>
<dbReference type="InParanoid" id="A0A5N3ZYW6"/>
<organism evidence="1 2">
    <name type="scientific">Photinus pyralis</name>
    <name type="common">Common eastern firefly</name>
    <name type="synonym">Lampyris pyralis</name>
    <dbReference type="NCBI Taxonomy" id="7054"/>
    <lineage>
        <taxon>Eukaryota</taxon>
        <taxon>Metazoa</taxon>
        <taxon>Ecdysozoa</taxon>
        <taxon>Arthropoda</taxon>
        <taxon>Hexapoda</taxon>
        <taxon>Insecta</taxon>
        <taxon>Pterygota</taxon>
        <taxon>Neoptera</taxon>
        <taxon>Endopterygota</taxon>
        <taxon>Coleoptera</taxon>
        <taxon>Polyphaga</taxon>
        <taxon>Elateriformia</taxon>
        <taxon>Elateroidea</taxon>
        <taxon>Lampyridae</taxon>
        <taxon>Lampyrinae</taxon>
        <taxon>Photinus</taxon>
    </lineage>
</organism>
<name>A0A5N3ZYW6_PHOPY</name>
<accession>A0A5N3ZYW6</accession>
<proteinExistence type="predicted"/>
<evidence type="ECO:0000313" key="2">
    <source>
        <dbReference type="Proteomes" id="UP000327044"/>
    </source>
</evidence>